<reference evidence="1 2" key="1">
    <citation type="journal article" date="2013" name="Genome Biol.">
        <title>The genome sequence of the most widely cultivated cacao type and its use to identify candidate genes regulating pod color.</title>
        <authorList>
            <person name="Motamayor J.C."/>
            <person name="Mockaitis K."/>
            <person name="Schmutz J."/>
            <person name="Haiminen N."/>
            <person name="Iii D.L."/>
            <person name="Cornejo O."/>
            <person name="Findley S.D."/>
            <person name="Zheng P."/>
            <person name="Utro F."/>
            <person name="Royaert S."/>
            <person name="Saski C."/>
            <person name="Jenkins J."/>
            <person name="Podicheti R."/>
            <person name="Zhao M."/>
            <person name="Scheffler B.E."/>
            <person name="Stack J.C."/>
            <person name="Feltus F.A."/>
            <person name="Mustiga G.M."/>
            <person name="Amores F."/>
            <person name="Phillips W."/>
            <person name="Marelli J.P."/>
            <person name="May G.D."/>
            <person name="Shapiro H."/>
            <person name="Ma J."/>
            <person name="Bustamante C.D."/>
            <person name="Schnell R.J."/>
            <person name="Main D."/>
            <person name="Gilbert D."/>
            <person name="Parida L."/>
            <person name="Kuhn D.N."/>
        </authorList>
    </citation>
    <scope>NUCLEOTIDE SEQUENCE [LARGE SCALE GENOMIC DNA]</scope>
    <source>
        <strain evidence="2">cv. Matina 1-6</strain>
    </source>
</reference>
<name>A0A061FHI6_THECC</name>
<dbReference type="AlphaFoldDB" id="A0A061FHI6"/>
<evidence type="ECO:0000313" key="2">
    <source>
        <dbReference type="Proteomes" id="UP000026915"/>
    </source>
</evidence>
<gene>
    <name evidence="1" type="ORF">TCM_035670</name>
</gene>
<evidence type="ECO:0000313" key="1">
    <source>
        <dbReference type="EMBL" id="EOY16790.1"/>
    </source>
</evidence>
<protein>
    <submittedName>
        <fullName evidence="1">Uncharacterized protein</fullName>
    </submittedName>
</protein>
<dbReference type="HOGENOM" id="CLU_1201666_0_0_1"/>
<dbReference type="Proteomes" id="UP000026915">
    <property type="component" value="Chromosome 8"/>
</dbReference>
<proteinExistence type="predicted"/>
<dbReference type="Gramene" id="EOY16790">
    <property type="protein sequence ID" value="EOY16790"/>
    <property type="gene ID" value="TCM_035670"/>
</dbReference>
<keyword evidence="2" id="KW-1185">Reference proteome</keyword>
<sequence length="231" mass="25299">MITYGGHWVDDTYKGGETQVRGVGSDLSFSGLVKLVEEVVGVNSHNNEIELHASLSHAARVSRAVIRADEDGASILRDERTFVVFVTPGAHMRCLQMMSAQFRSECALNEILGTLQQTQLSLENALGPLSLANDTVMVVSDDDASDQIEDDVEEDDTADRNDELCYDCEDDYIGGHENRSEDDKVDQTDILDCSHADGGIGHTTIVVFEEVDLDDHGRTVELEDVEGVNPI</sequence>
<accession>A0A061FHI6</accession>
<organism evidence="1 2">
    <name type="scientific">Theobroma cacao</name>
    <name type="common">Cacao</name>
    <name type="synonym">Cocoa</name>
    <dbReference type="NCBI Taxonomy" id="3641"/>
    <lineage>
        <taxon>Eukaryota</taxon>
        <taxon>Viridiplantae</taxon>
        <taxon>Streptophyta</taxon>
        <taxon>Embryophyta</taxon>
        <taxon>Tracheophyta</taxon>
        <taxon>Spermatophyta</taxon>
        <taxon>Magnoliopsida</taxon>
        <taxon>eudicotyledons</taxon>
        <taxon>Gunneridae</taxon>
        <taxon>Pentapetalae</taxon>
        <taxon>rosids</taxon>
        <taxon>malvids</taxon>
        <taxon>Malvales</taxon>
        <taxon>Malvaceae</taxon>
        <taxon>Byttnerioideae</taxon>
        <taxon>Theobroma</taxon>
    </lineage>
</organism>
<dbReference type="EMBL" id="CM001886">
    <property type="protein sequence ID" value="EOY16790.1"/>
    <property type="molecule type" value="Genomic_DNA"/>
</dbReference>
<dbReference type="InParanoid" id="A0A061FHI6"/>